<dbReference type="Pfam" id="PF19363">
    <property type="entry name" value="DUF5939"/>
    <property type="match status" value="1"/>
</dbReference>
<dbReference type="SUPFAM" id="SSF55073">
    <property type="entry name" value="Nucleotide cyclase"/>
    <property type="match status" value="1"/>
</dbReference>
<dbReference type="InterPro" id="IPR001054">
    <property type="entry name" value="A/G_cyclase"/>
</dbReference>
<dbReference type="Gene3D" id="3.30.530.20">
    <property type="match status" value="1"/>
</dbReference>
<dbReference type="SMART" id="SM00044">
    <property type="entry name" value="CYCc"/>
    <property type="match status" value="1"/>
</dbReference>
<evidence type="ECO:0000313" key="3">
    <source>
        <dbReference type="Proteomes" id="UP000249061"/>
    </source>
</evidence>
<dbReference type="CDD" id="cd07302">
    <property type="entry name" value="CHD"/>
    <property type="match status" value="1"/>
</dbReference>
<dbReference type="CDD" id="cd07812">
    <property type="entry name" value="SRPBCC"/>
    <property type="match status" value="1"/>
</dbReference>
<gene>
    <name evidence="2" type="ORF">DI536_28635</name>
</gene>
<dbReference type="PROSITE" id="PS50125">
    <property type="entry name" value="GUANYLATE_CYCLASE_2"/>
    <property type="match status" value="1"/>
</dbReference>
<sequence>MSATPPPPPTIDALLRAHPWPKAHAGTARLEWLWHFELSMPLDAVWPLVADTSRLNRALGTARMHFEDRGNERWGRSVQGGVAHEWREVPWNWVAGQSIESVRLYERGFMHVVYGVFTFEALGPERTRVNVYFGIVPRGWLGKVAINFGFPSLQKDFTRVFSELEQQYAAVKHAKLPAPAPAPASAEVTARLSAVATRLKRDGLAPGLVDQLINWISTGDEQDLYRIQIRERAAAWGVDEYELLRVALHATREGVLEISWDLICPHCRGVAEEYDALGGLTSKGACKVCEIDFDSKTSESVEITFHVQQSVRAIEKRTYCSAEPATKDHIRVQYELPPGAELKVSPSLNPGSYRLRVHGHEQYGFLDVSDGGAAAYTWLPDTLERVTVNRTPALTLRNSAAQPRRFILEACSWSDYALRPGQLFSLQEYRDLFSEDYLAADVQLAVGEQTILFTDIVGSTAMYAARGDPAAFVEVRRHFTEVFTVVARHRGAVVKTIGDAVMASFNDPVDAVKAAHDIHAAFPPGRGETATKLRISLNTGACIAVKLNTGIDYFGHTVNVAAKLQALAEAWQVAMSDATYNASGVAAWLGQQRGSVAALEYTSKALAAPVAVKQWTVFSDSGT</sequence>
<dbReference type="EMBL" id="QFQP01000033">
    <property type="protein sequence ID" value="PZR07224.1"/>
    <property type="molecule type" value="Genomic_DNA"/>
</dbReference>
<evidence type="ECO:0000313" key="2">
    <source>
        <dbReference type="EMBL" id="PZR07224.1"/>
    </source>
</evidence>
<dbReference type="InterPro" id="IPR045983">
    <property type="entry name" value="GUC-dom-containing_N"/>
</dbReference>
<comment type="caution">
    <text evidence="2">The sequence shown here is derived from an EMBL/GenBank/DDBJ whole genome shotgun (WGS) entry which is preliminary data.</text>
</comment>
<proteinExistence type="predicted"/>
<dbReference type="GO" id="GO:0035556">
    <property type="term" value="P:intracellular signal transduction"/>
    <property type="evidence" value="ECO:0007669"/>
    <property type="project" value="InterPro"/>
</dbReference>
<protein>
    <submittedName>
        <fullName evidence="2">Adenylate cyclase</fullName>
    </submittedName>
</protein>
<reference evidence="2 3" key="1">
    <citation type="submission" date="2017-08" db="EMBL/GenBank/DDBJ databases">
        <title>Infants hospitalized years apart are colonized by the same room-sourced microbial strains.</title>
        <authorList>
            <person name="Brooks B."/>
            <person name="Olm M.R."/>
            <person name="Firek B.A."/>
            <person name="Baker R."/>
            <person name="Thomas B.C."/>
            <person name="Morowitz M.J."/>
            <person name="Banfield J.F."/>
        </authorList>
    </citation>
    <scope>NUCLEOTIDE SEQUENCE [LARGE SCALE GENOMIC DNA]</scope>
    <source>
        <strain evidence="2">S2_003_000_R2_14</strain>
    </source>
</reference>
<dbReference type="SUPFAM" id="SSF55961">
    <property type="entry name" value="Bet v1-like"/>
    <property type="match status" value="1"/>
</dbReference>
<feature type="domain" description="Guanylate cyclase" evidence="1">
    <location>
        <begin position="450"/>
        <end position="565"/>
    </location>
</feature>
<dbReference type="Proteomes" id="UP000249061">
    <property type="component" value="Unassembled WGS sequence"/>
</dbReference>
<dbReference type="InterPro" id="IPR029787">
    <property type="entry name" value="Nucleotide_cyclase"/>
</dbReference>
<name>A0A2W5UV62_9BACT</name>
<dbReference type="PANTHER" id="PTHR43081">
    <property type="entry name" value="ADENYLATE CYCLASE, TERMINAL-DIFFERENTIATION SPECIFIC-RELATED"/>
    <property type="match status" value="1"/>
</dbReference>
<dbReference type="InterPro" id="IPR050697">
    <property type="entry name" value="Adenylyl/Guanylyl_Cyclase_3/4"/>
</dbReference>
<dbReference type="GO" id="GO:0004016">
    <property type="term" value="F:adenylate cyclase activity"/>
    <property type="evidence" value="ECO:0007669"/>
    <property type="project" value="UniProtKB-ARBA"/>
</dbReference>
<dbReference type="PANTHER" id="PTHR43081:SF19">
    <property type="entry name" value="PH-SENSITIVE ADENYLATE CYCLASE RV1264"/>
    <property type="match status" value="1"/>
</dbReference>
<dbReference type="Gene3D" id="3.30.70.1230">
    <property type="entry name" value="Nucleotide cyclase"/>
    <property type="match status" value="1"/>
</dbReference>
<evidence type="ECO:0000259" key="1">
    <source>
        <dbReference type="PROSITE" id="PS50125"/>
    </source>
</evidence>
<dbReference type="InterPro" id="IPR023393">
    <property type="entry name" value="START-like_dom_sf"/>
</dbReference>
<dbReference type="AlphaFoldDB" id="A0A2W5UV62"/>
<dbReference type="Pfam" id="PF00211">
    <property type="entry name" value="Guanylate_cyc"/>
    <property type="match status" value="1"/>
</dbReference>
<accession>A0A2W5UV62</accession>
<organism evidence="2 3">
    <name type="scientific">Archangium gephyra</name>
    <dbReference type="NCBI Taxonomy" id="48"/>
    <lineage>
        <taxon>Bacteria</taxon>
        <taxon>Pseudomonadati</taxon>
        <taxon>Myxococcota</taxon>
        <taxon>Myxococcia</taxon>
        <taxon>Myxococcales</taxon>
        <taxon>Cystobacterineae</taxon>
        <taxon>Archangiaceae</taxon>
        <taxon>Archangium</taxon>
    </lineage>
</organism>
<dbReference type="GO" id="GO:0006171">
    <property type="term" value="P:cAMP biosynthetic process"/>
    <property type="evidence" value="ECO:0007669"/>
    <property type="project" value="TreeGrafter"/>
</dbReference>